<dbReference type="Proteomes" id="UP000005627">
    <property type="component" value="Chromosome 3"/>
</dbReference>
<keyword evidence="5" id="KW-0175">Coiled coil</keyword>
<dbReference type="SMART" id="SM00534">
    <property type="entry name" value="MUTSac"/>
    <property type="match status" value="1"/>
</dbReference>
<dbReference type="GO" id="GO:0006298">
    <property type="term" value="P:mismatch repair"/>
    <property type="evidence" value="ECO:0007669"/>
    <property type="project" value="InterPro"/>
</dbReference>
<dbReference type="GeneID" id="11500439"/>
<dbReference type="InterPro" id="IPR011184">
    <property type="entry name" value="DNA_mismatch_repair_Msh2"/>
</dbReference>
<dbReference type="SUPFAM" id="SSF48334">
    <property type="entry name" value="DNA repair protein MutS, domain III"/>
    <property type="match status" value="1"/>
</dbReference>
<dbReference type="STRING" id="1076872.G8ZRG2"/>
<dbReference type="SUPFAM" id="SSF52540">
    <property type="entry name" value="P-loop containing nucleoside triphosphate hydrolases"/>
    <property type="match status" value="1"/>
</dbReference>
<dbReference type="InterPro" id="IPR045076">
    <property type="entry name" value="MutS"/>
</dbReference>
<dbReference type="AlphaFoldDB" id="G8ZRG2"/>
<feature type="domain" description="DNA mismatch repair proteins mutS family" evidence="7">
    <location>
        <begin position="613"/>
        <end position="819"/>
    </location>
</feature>
<dbReference type="FunCoup" id="G8ZRG2">
    <property type="interactions" value="181"/>
</dbReference>
<dbReference type="GO" id="GO:0000228">
    <property type="term" value="C:nuclear chromosome"/>
    <property type="evidence" value="ECO:0007669"/>
    <property type="project" value="EnsemblFungi"/>
</dbReference>
<dbReference type="KEGG" id="tdl:TDEL_0C02150"/>
<feature type="domain" description="DNA mismatch repair protein MutS core" evidence="6">
    <location>
        <begin position="243"/>
        <end position="579"/>
    </location>
</feature>
<evidence type="ECO:0000259" key="6">
    <source>
        <dbReference type="SMART" id="SM00533"/>
    </source>
</evidence>
<gene>
    <name evidence="8" type="primary">TDEL0C02150</name>
    <name evidence="8" type="ORF">TDEL_0C02150</name>
</gene>
<sequence length="878" mass="100027">MSTANWGMPNNDHGNGMQMGDITVDYENEIIICIEVKMRKLGASIYDCRSKTLRILNQDYILNVSIDSTDGEDCSPGKFVDEVNMVLESLILANNPTLCLVSTRLEEGSWNFVETLCQSIGCRVDLQPNQHFKSDGMLESLEMNHFRNVTLLNDISSTSSSNTFITADTVSCILKVLHGCHENNADCSSSNVVISGSSSRSNMISHIESLQLKDRLFMDRDTLYSLNIFPESHRPNNEKVLRGGSLSVFELFQQYLSEMGRRLLRQWMFNPLSEYRLIKERHDIITILNDKTNSVIFENLRSTMKGFPDIFKIMDQFRTGKSTYNTWHSLTVFLKKGIESYHLISTFRFDSETDNLFSKLGDRVNPLALQGLIDQVENIIDIETSKETKLVVINDGIDENLDKYKKLYNNLENILSDVARNAERVLVQLIERQRGVSAQIEIKDYVNAVYIPQLGYLVTLDVLIEEVLPDVNPAGWEEIFRTTTNIYFKNNSVLNLDEQVGDVFGIISDLEIEFLQAFQEHILEQRHVLTEYQKLLLEVEVLLSFAYVSQIRSYVEPEISETECVLEITQGRHPIYETLVESYIPNDINLNGGYFSEKGQDYSNNVWSQKEFNRIAIVTGANQSGKTVFLTQNALIVFLAHIGCFVPAEKAKIGLVDKILTRIKTRESVSKNQSSFALDSQQMAKCLSLMTERSLLFLDEFGKGTDVIDGPAIFGSIIKFLAEPRSCPRVLACTHFHELFKKDVLTTSIPGVKHYATEIILDTSRLYSPFDFTKHEENQGITFLFKIKEGISSQSFGVYCAKICGLNPKIVERAQELSSLIDKGYDLVSYCGRLTEEDIKRFEVSQRKVKAFISWDLDVEFNTPNNELKQKLKYILEN</sequence>
<dbReference type="OrthoDB" id="29596at2759"/>
<protein>
    <recommendedName>
        <fullName evidence="10">DNA mismatch repair proteins mutS family domain-containing protein</fullName>
    </recommendedName>
</protein>
<evidence type="ECO:0008006" key="10">
    <source>
        <dbReference type="Google" id="ProtNLM"/>
    </source>
</evidence>
<dbReference type="PANTHER" id="PTHR11361:SF20">
    <property type="entry name" value="MUTS PROTEIN HOMOLOG 5"/>
    <property type="match status" value="1"/>
</dbReference>
<dbReference type="GO" id="GO:0000400">
    <property type="term" value="F:four-way junction DNA binding"/>
    <property type="evidence" value="ECO:0007669"/>
    <property type="project" value="EnsemblFungi"/>
</dbReference>
<evidence type="ECO:0000256" key="4">
    <source>
        <dbReference type="ARBA" id="ARBA00023125"/>
    </source>
</evidence>
<dbReference type="GO" id="GO:0062128">
    <property type="term" value="C:MutSgamma complex"/>
    <property type="evidence" value="ECO:0007669"/>
    <property type="project" value="EnsemblFungi"/>
</dbReference>
<keyword evidence="4" id="KW-0238">DNA-binding</keyword>
<reference evidence="8 9" key="1">
    <citation type="journal article" date="2011" name="Proc. Natl. Acad. Sci. U.S.A.">
        <title>Evolutionary erosion of yeast sex chromosomes by mating-type switching accidents.</title>
        <authorList>
            <person name="Gordon J.L."/>
            <person name="Armisen D."/>
            <person name="Proux-Wera E."/>
            <person name="Oheigeartaigh S.S."/>
            <person name="Byrne K.P."/>
            <person name="Wolfe K.H."/>
        </authorList>
    </citation>
    <scope>NUCLEOTIDE SEQUENCE [LARGE SCALE GENOMIC DNA]</scope>
    <source>
        <strain evidence="9">ATCC 10662 / CBS 1146 / NBRC 0425 / NCYC 2629 / NRRL Y-866</strain>
    </source>
</reference>
<evidence type="ECO:0000313" key="8">
    <source>
        <dbReference type="EMBL" id="CCE91104.1"/>
    </source>
</evidence>
<dbReference type="Pfam" id="PF05192">
    <property type="entry name" value="MutS_III"/>
    <property type="match status" value="1"/>
</dbReference>
<dbReference type="CDD" id="cd03281">
    <property type="entry name" value="ABC_MSH5_euk"/>
    <property type="match status" value="1"/>
</dbReference>
<dbReference type="HOGENOM" id="CLU_002472_8_0_1"/>
<evidence type="ECO:0000256" key="2">
    <source>
        <dbReference type="ARBA" id="ARBA00022741"/>
    </source>
</evidence>
<dbReference type="PANTHER" id="PTHR11361">
    <property type="entry name" value="DNA MISMATCH REPAIR PROTEIN MUTS FAMILY MEMBER"/>
    <property type="match status" value="1"/>
</dbReference>
<dbReference type="GO" id="GO:1990391">
    <property type="term" value="C:DNA repair complex"/>
    <property type="evidence" value="ECO:0007669"/>
    <property type="project" value="EnsemblFungi"/>
</dbReference>
<name>G8ZRG2_TORDE</name>
<evidence type="ECO:0000256" key="3">
    <source>
        <dbReference type="ARBA" id="ARBA00022840"/>
    </source>
</evidence>
<comment type="similarity">
    <text evidence="1">Belongs to the DNA mismatch repair MutS family.</text>
</comment>
<dbReference type="GO" id="GO:0000403">
    <property type="term" value="F:Y-form DNA binding"/>
    <property type="evidence" value="ECO:0007669"/>
    <property type="project" value="EnsemblFungi"/>
</dbReference>
<dbReference type="Pfam" id="PF00488">
    <property type="entry name" value="MutS_V"/>
    <property type="match status" value="1"/>
</dbReference>
<dbReference type="EMBL" id="HE616744">
    <property type="protein sequence ID" value="CCE91104.1"/>
    <property type="molecule type" value="Genomic_DNA"/>
</dbReference>
<organism evidence="8 9">
    <name type="scientific">Torulaspora delbrueckii</name>
    <name type="common">Yeast</name>
    <name type="synonym">Candida colliculosa</name>
    <dbReference type="NCBI Taxonomy" id="4950"/>
    <lineage>
        <taxon>Eukaryota</taxon>
        <taxon>Fungi</taxon>
        <taxon>Dikarya</taxon>
        <taxon>Ascomycota</taxon>
        <taxon>Saccharomycotina</taxon>
        <taxon>Saccharomycetes</taxon>
        <taxon>Saccharomycetales</taxon>
        <taxon>Saccharomycetaceae</taxon>
        <taxon>Torulaspora</taxon>
    </lineage>
</organism>
<dbReference type="Gene3D" id="1.10.1420.10">
    <property type="match status" value="1"/>
</dbReference>
<dbReference type="GO" id="GO:0030983">
    <property type="term" value="F:mismatched DNA binding"/>
    <property type="evidence" value="ECO:0007669"/>
    <property type="project" value="InterPro"/>
</dbReference>
<feature type="coiled-coil region" evidence="5">
    <location>
        <begin position="394"/>
        <end position="421"/>
    </location>
</feature>
<dbReference type="InterPro" id="IPR007696">
    <property type="entry name" value="DNA_mismatch_repair_MutS_core"/>
</dbReference>
<evidence type="ECO:0000313" key="9">
    <source>
        <dbReference type="Proteomes" id="UP000005627"/>
    </source>
</evidence>
<keyword evidence="2" id="KW-0547">Nucleotide-binding</keyword>
<keyword evidence="3" id="KW-0067">ATP-binding</keyword>
<keyword evidence="9" id="KW-1185">Reference proteome</keyword>
<dbReference type="GO" id="GO:0140664">
    <property type="term" value="F:ATP-dependent DNA damage sensor activity"/>
    <property type="evidence" value="ECO:0007669"/>
    <property type="project" value="InterPro"/>
</dbReference>
<dbReference type="RefSeq" id="XP_003680315.1">
    <property type="nucleotide sequence ID" value="XM_003680267.1"/>
</dbReference>
<dbReference type="InterPro" id="IPR027417">
    <property type="entry name" value="P-loop_NTPase"/>
</dbReference>
<dbReference type="InterPro" id="IPR036187">
    <property type="entry name" value="DNA_mismatch_repair_MutS_sf"/>
</dbReference>
<dbReference type="GO" id="GO:0051026">
    <property type="term" value="P:chiasma assembly"/>
    <property type="evidence" value="ECO:0007669"/>
    <property type="project" value="TreeGrafter"/>
</dbReference>
<dbReference type="SMART" id="SM00533">
    <property type="entry name" value="MUTSd"/>
    <property type="match status" value="1"/>
</dbReference>
<accession>G8ZRG2</accession>
<evidence type="ECO:0000259" key="7">
    <source>
        <dbReference type="SMART" id="SM00534"/>
    </source>
</evidence>
<dbReference type="InterPro" id="IPR000432">
    <property type="entry name" value="DNA_mismatch_repair_MutS_C"/>
</dbReference>
<dbReference type="GO" id="GO:0062037">
    <property type="term" value="F:D-loop DNA binding"/>
    <property type="evidence" value="ECO:0007669"/>
    <property type="project" value="EnsemblFungi"/>
</dbReference>
<dbReference type="Gene3D" id="3.40.50.300">
    <property type="entry name" value="P-loop containing nucleotide triphosphate hydrolases"/>
    <property type="match status" value="1"/>
</dbReference>
<dbReference type="eggNOG" id="KOG0221">
    <property type="taxonomic scope" value="Eukaryota"/>
</dbReference>
<evidence type="ECO:0000256" key="1">
    <source>
        <dbReference type="ARBA" id="ARBA00006271"/>
    </source>
</evidence>
<dbReference type="PIRSF" id="PIRSF005813">
    <property type="entry name" value="MSH2"/>
    <property type="match status" value="1"/>
</dbReference>
<evidence type="ECO:0000256" key="5">
    <source>
        <dbReference type="SAM" id="Coils"/>
    </source>
</evidence>
<dbReference type="GO" id="GO:0005524">
    <property type="term" value="F:ATP binding"/>
    <property type="evidence" value="ECO:0007669"/>
    <property type="project" value="UniProtKB-KW"/>
</dbReference>
<dbReference type="InParanoid" id="G8ZRG2"/>
<proteinExistence type="inferred from homology"/>